<dbReference type="Proteomes" id="UP001595823">
    <property type="component" value="Unassembled WGS sequence"/>
</dbReference>
<protein>
    <recommendedName>
        <fullName evidence="4">DUF4179 domain-containing protein</fullName>
    </recommendedName>
</protein>
<dbReference type="EMBL" id="JBHSDK010000009">
    <property type="protein sequence ID" value="MFC4334718.1"/>
    <property type="molecule type" value="Genomic_DNA"/>
</dbReference>
<feature type="transmembrane region" description="Helical" evidence="1">
    <location>
        <begin position="20"/>
        <end position="41"/>
    </location>
</feature>
<sequence>MTAADIPERPRAAKSHKREAPYVVFGVVLALFLVVAGRQLWVGVLRPTDDEQARDFAVELLEAIEEGRGKDAVRMSTDSAETLEEPFAVLGDSTGLWTVDSVGIVGSTGEGNGYQADVRARVEDNETSDVLTIGFTLERWSGDDTDSGDWSETGWVVSDLLEPLPDLPGWDSRFSVNGAALQGILGPHYVFPGDIPLEDNRFTPLFESGETRVRLGDENGHSPGIDTTGQVENSPITELTLSEDGQSAVDDFTRGLLDDCVNEGKGYDDDKCPYILNYSFRVGDEKISLGRDLDLEVVDYPELQAHTASQGLEFYAPEPGRIRASLTPVEYSDGALQEGDEVSFLCSLNFDRLVVPWDELPSKVDLSDTEWELNHIQTVCKPEK</sequence>
<organism evidence="2 3">
    <name type="scientific">Salininema proteolyticum</name>
    <dbReference type="NCBI Taxonomy" id="1607685"/>
    <lineage>
        <taxon>Bacteria</taxon>
        <taxon>Bacillati</taxon>
        <taxon>Actinomycetota</taxon>
        <taxon>Actinomycetes</taxon>
        <taxon>Glycomycetales</taxon>
        <taxon>Glycomycetaceae</taxon>
        <taxon>Salininema</taxon>
    </lineage>
</organism>
<proteinExistence type="predicted"/>
<evidence type="ECO:0000313" key="3">
    <source>
        <dbReference type="Proteomes" id="UP001595823"/>
    </source>
</evidence>
<keyword evidence="1" id="KW-0472">Membrane</keyword>
<keyword evidence="3" id="KW-1185">Reference proteome</keyword>
<evidence type="ECO:0000256" key="1">
    <source>
        <dbReference type="SAM" id="Phobius"/>
    </source>
</evidence>
<name>A0ABV8TW97_9ACTN</name>
<gene>
    <name evidence="2" type="ORF">ACFPET_05860</name>
</gene>
<evidence type="ECO:0000313" key="2">
    <source>
        <dbReference type="EMBL" id="MFC4334718.1"/>
    </source>
</evidence>
<reference evidence="3" key="1">
    <citation type="journal article" date="2019" name="Int. J. Syst. Evol. Microbiol.">
        <title>The Global Catalogue of Microorganisms (GCM) 10K type strain sequencing project: providing services to taxonomists for standard genome sequencing and annotation.</title>
        <authorList>
            <consortium name="The Broad Institute Genomics Platform"/>
            <consortium name="The Broad Institute Genome Sequencing Center for Infectious Disease"/>
            <person name="Wu L."/>
            <person name="Ma J."/>
        </authorList>
    </citation>
    <scope>NUCLEOTIDE SEQUENCE [LARGE SCALE GENOMIC DNA]</scope>
    <source>
        <strain evidence="3">IBRC-M 10908</strain>
    </source>
</reference>
<evidence type="ECO:0008006" key="4">
    <source>
        <dbReference type="Google" id="ProtNLM"/>
    </source>
</evidence>
<comment type="caution">
    <text evidence="2">The sequence shown here is derived from an EMBL/GenBank/DDBJ whole genome shotgun (WGS) entry which is preliminary data.</text>
</comment>
<keyword evidence="1" id="KW-0812">Transmembrane</keyword>
<keyword evidence="1" id="KW-1133">Transmembrane helix</keyword>
<dbReference type="RefSeq" id="WP_380618693.1">
    <property type="nucleotide sequence ID" value="NZ_JBHSDK010000009.1"/>
</dbReference>
<accession>A0ABV8TW97</accession>